<organism evidence="8">
    <name type="scientific">Yanbian Reovi tick virus 4</name>
    <dbReference type="NCBI Taxonomy" id="2972314"/>
    <lineage>
        <taxon>Viruses</taxon>
        <taxon>Riboviria</taxon>
        <taxon>Orthornavirae</taxon>
        <taxon>Duplornaviricota</taxon>
        <taxon>Resentoviricetes</taxon>
        <taxon>Reovirales</taxon>
    </lineage>
</organism>
<dbReference type="GO" id="GO:0019079">
    <property type="term" value="P:viral genome replication"/>
    <property type="evidence" value="ECO:0007669"/>
    <property type="project" value="InterPro"/>
</dbReference>
<dbReference type="PROSITE" id="PS50523">
    <property type="entry name" value="RDRP_DSRNA_REO"/>
    <property type="match status" value="1"/>
</dbReference>
<dbReference type="Pfam" id="PF05788">
    <property type="entry name" value="Orbi_VP1"/>
    <property type="match status" value="1"/>
</dbReference>
<evidence type="ECO:0000313" key="8">
    <source>
        <dbReference type="EMBL" id="UYL95535.1"/>
    </source>
</evidence>
<dbReference type="InterPro" id="IPR043502">
    <property type="entry name" value="DNA/RNA_pol_sf"/>
</dbReference>
<feature type="domain" description="RdRp catalytic" evidence="7">
    <location>
        <begin position="597"/>
        <end position="850"/>
    </location>
</feature>
<keyword evidence="3" id="KW-0808">Transferase</keyword>
<evidence type="ECO:0000259" key="7">
    <source>
        <dbReference type="PROSITE" id="PS50523"/>
    </source>
</evidence>
<dbReference type="EC" id="2.7.7.48" evidence="1"/>
<evidence type="ECO:0000256" key="5">
    <source>
        <dbReference type="ARBA" id="ARBA00022953"/>
    </source>
</evidence>
<name>A0A9E7V2B3_9REOV</name>
<protein>
    <recommendedName>
        <fullName evidence="1">RNA-directed RNA polymerase</fullName>
        <ecNumber evidence="1">2.7.7.48</ecNumber>
    </recommendedName>
</protein>
<sequence>MAEHVEKAREIVASLFHGKLSFQPDENFAVLSKYSEYFHRQEYLRSHASSGRQSRRVKKPPQGFRRTQSGHIDLGPPPDGFQPYSLPTWHGKPLIEELTWEEIASSVPTRSQLAVQIFKESVHPITDLDPEEEFLRHYQLSEDPACGLSRFASYRSERESAVYGDLPLRHWFHLLASLSAHYRHTPLGLEALASLVDEYGPPVHQDTRSLSKIQNLVGITMIPLFVESCLAESLLELSAHQRLQEMSRTYIDIAGIRADVIQIIREHFLTCIPHPKKINNALRASYSWLVKIFGTAYPHPKVLHSSAGDDANSKDVHYKEYRRVQNDFGIALGATNFSRVSLKENQRKVADAVNYARGLSPNVPGLPTLLKLYQDPFHHEFDPQDQGHVFIMSQLLAVQITSGYGRAWVMNRTEDPDSFMTPAPDNLIKRVAEVTEANVFGACEEAREHGFTMVRSYDVAASLIKLARNTSSGLKTTVHVKKKFGTHADTQGSKGYEKITSGKKSLVVLTKGKDIMTAPTLSERYDTPATAQRKGTRDVPIKATREIYAVNINALAPQLVLSLPLNEYLARPARSRGVEPGLHGGTSPASRRFEAKAIVGDLEASGSRVMDAADTFRMTADPQKVALALDYSNFDKHMTIHNFRAPMRQGLLRATQSYPKTDEYIYDGVPLSDLVAAGYGPGRAEGTLWDGNRHVIRITRDVYNSLPHSVLRVEGDEALFRAPPGVIGIRTLDGLEHDPKGDVLVCPVDGSDLARVYTHLSGENSTLVMNTLHNMAIGQVVQEQLQLRAPGVVQVSSEMYVGDDTLMYLDFQTMAPHKMDTVVDIIFDTVAKCGHEASPAKTTLCALSTEKTQTHAKQGVYVPQDRMMIISSEREKNIEDLGSYMRSAVAVMATKVSRGFSHRLAVDILLFKASLLGYRKFKNIVFGEEGFRLRDLVSDAGHSTVVVRDPFTLYVPQRWGGYGVFPTAINIVATEALLLEAMTWKEFAPYKELYINFSRRKTLPLWNEAHPDASTLDVKVDTSAFHRFVRPAVAHALSVPSIGAAVDLLPLGRFSPRRLKDTMIRDALLKEPRARAILSTSYEVSYLKDLLAMRPGADLNFALKDGTMLVNYVSVFTYEYQSLQTRQPVVYPDVNLSLPFLLQRVVLGVRQSQRLRLAYTDQIENILRGDGIMRGLITANDILTMLQDFPGVSDVASLTYLLSLLNLQERVAMRLATFLLSGTMRLDATSLNRDGVGGDEFTMSLGICDEQMQLRAVHYPDILTDTETLAISLHVGQLLMAKATLGDPQEAIRVGISNDFLTIFKKLRRGVLTKRHTKVQGVKNLLQQYVRSDYYNVQLARLEALPF</sequence>
<proteinExistence type="predicted"/>
<evidence type="ECO:0000256" key="6">
    <source>
        <dbReference type="SAM" id="MobiDB-lite"/>
    </source>
</evidence>
<dbReference type="SUPFAM" id="SSF56672">
    <property type="entry name" value="DNA/RNA polymerases"/>
    <property type="match status" value="1"/>
</dbReference>
<accession>A0A9E7V2B3</accession>
<reference evidence="8" key="1">
    <citation type="submission" date="2022-05" db="EMBL/GenBank/DDBJ databases">
        <authorList>
            <person name="Cao W."/>
            <person name="Jia N."/>
            <person name="Lam T.T.-Y."/>
            <person name="Ni X."/>
            <person name="Liu J."/>
        </authorList>
    </citation>
    <scope>NUCLEOTIDE SEQUENCE</scope>
    <source>
        <strain evidence="8">TIGMIC 1</strain>
    </source>
</reference>
<evidence type="ECO:0000256" key="1">
    <source>
        <dbReference type="ARBA" id="ARBA00012494"/>
    </source>
</evidence>
<keyword evidence="4" id="KW-0548">Nucleotidyltransferase</keyword>
<evidence type="ECO:0000256" key="2">
    <source>
        <dbReference type="ARBA" id="ARBA00022484"/>
    </source>
</evidence>
<dbReference type="GO" id="GO:0003723">
    <property type="term" value="F:RNA binding"/>
    <property type="evidence" value="ECO:0007669"/>
    <property type="project" value="InterPro"/>
</dbReference>
<evidence type="ECO:0000256" key="4">
    <source>
        <dbReference type="ARBA" id="ARBA00022695"/>
    </source>
</evidence>
<dbReference type="EMBL" id="ON746512">
    <property type="protein sequence ID" value="UYL95535.1"/>
    <property type="molecule type" value="Genomic_RNA"/>
</dbReference>
<evidence type="ECO:0000256" key="3">
    <source>
        <dbReference type="ARBA" id="ARBA00022679"/>
    </source>
</evidence>
<dbReference type="GO" id="GO:0006351">
    <property type="term" value="P:DNA-templated transcription"/>
    <property type="evidence" value="ECO:0007669"/>
    <property type="project" value="InterPro"/>
</dbReference>
<dbReference type="GO" id="GO:0003968">
    <property type="term" value="F:RNA-directed RNA polymerase activity"/>
    <property type="evidence" value="ECO:0007669"/>
    <property type="project" value="UniProtKB-KW"/>
</dbReference>
<keyword evidence="2 8" id="KW-0696">RNA-directed RNA polymerase</keyword>
<dbReference type="InterPro" id="IPR008723">
    <property type="entry name" value="RNA_pol_orbivir"/>
</dbReference>
<keyword evidence="5" id="KW-0693">Viral RNA replication</keyword>
<dbReference type="InterPro" id="IPR007097">
    <property type="entry name" value="RNA-dir_pol_reovirus"/>
</dbReference>
<feature type="region of interest" description="Disordered" evidence="6">
    <location>
        <begin position="46"/>
        <end position="77"/>
    </location>
</feature>